<evidence type="ECO:0000256" key="11">
    <source>
        <dbReference type="ARBA" id="ARBA00031318"/>
    </source>
</evidence>
<protein>
    <recommendedName>
        <fullName evidence="5">RBPJ-interacting and tubulin-associated protein 1</fullName>
    </recommendedName>
    <alternativeName>
        <fullName evidence="11">RBPJ-interacting and tubulin-associated protein</fullName>
    </alternativeName>
</protein>
<evidence type="ECO:0000256" key="4">
    <source>
        <dbReference type="ARBA" id="ARBA00011667"/>
    </source>
</evidence>
<evidence type="ECO:0000256" key="9">
    <source>
        <dbReference type="ARBA" id="ARBA00023242"/>
    </source>
</evidence>
<comment type="function">
    <text evidence="10">Tubulin-binding protein that acts as a negative regulator of Notch signaling pathway. Shuttles between the cytoplasm and the nucleus and mediates the nuclear export of RBPJ/RBPSUH, thereby preventing the interaction between RBPJ/RBPSUH and NICD product of Notch proteins (Notch intracellular domain), leading to down-regulate Notch-mediated transcription. May play a role in neurogenesis.</text>
</comment>
<accession>A0ABN8Z8I0</accession>
<evidence type="ECO:0000256" key="8">
    <source>
        <dbReference type="ARBA" id="ARBA00022976"/>
    </source>
</evidence>
<dbReference type="Pfam" id="PF17066">
    <property type="entry name" value="RITA"/>
    <property type="match status" value="1"/>
</dbReference>
<dbReference type="PANTHER" id="PTHR34917">
    <property type="entry name" value="RBPJ-INTERACTING AND TUBULIN-ASSOCIATED PROTEIN 1"/>
    <property type="match status" value="1"/>
</dbReference>
<evidence type="ECO:0000313" key="14">
    <source>
        <dbReference type="Proteomes" id="UP001176941"/>
    </source>
</evidence>
<evidence type="ECO:0000256" key="5">
    <source>
        <dbReference type="ARBA" id="ARBA00014447"/>
    </source>
</evidence>
<gene>
    <name evidence="13" type="ORF">MRATA1EN1_LOCUS19160</name>
</gene>
<keyword evidence="6" id="KW-0963">Cytoplasm</keyword>
<evidence type="ECO:0000256" key="6">
    <source>
        <dbReference type="ARBA" id="ARBA00022490"/>
    </source>
</evidence>
<evidence type="ECO:0000256" key="1">
    <source>
        <dbReference type="ARBA" id="ARBA00004123"/>
    </source>
</evidence>
<sequence>MKTPAELAIRGMQTLHVQHRCWDGYQIKVRPSFVEETLFGSPAGTWPTPPDFDPAWRKANRTRGVGTGASQASGTNGSCESTSSSGSTPTLTPRKNKYRLTSQTPSSCGESLAPDVRAPAVRPSEW</sequence>
<comment type="similarity">
    <text evidence="3">Belongs to the RITA family.</text>
</comment>
<proteinExistence type="inferred from homology"/>
<keyword evidence="8" id="KW-0914">Notch signaling pathway</keyword>
<keyword evidence="7" id="KW-0524">Neurogenesis</keyword>
<evidence type="ECO:0000256" key="12">
    <source>
        <dbReference type="SAM" id="MobiDB-lite"/>
    </source>
</evidence>
<reference evidence="13" key="1">
    <citation type="submission" date="2023-04" db="EMBL/GenBank/DDBJ databases">
        <authorList>
            <consortium name="ELIXIR-Norway"/>
        </authorList>
    </citation>
    <scope>NUCLEOTIDE SEQUENCE [LARGE SCALE GENOMIC DNA]</scope>
</reference>
<feature type="compositionally biased region" description="Polar residues" evidence="12">
    <location>
        <begin position="99"/>
        <end position="109"/>
    </location>
</feature>
<evidence type="ECO:0000256" key="7">
    <source>
        <dbReference type="ARBA" id="ARBA00022902"/>
    </source>
</evidence>
<organism evidence="13 14">
    <name type="scientific">Rangifer tarandus platyrhynchus</name>
    <name type="common">Svalbard reindeer</name>
    <dbReference type="NCBI Taxonomy" id="3082113"/>
    <lineage>
        <taxon>Eukaryota</taxon>
        <taxon>Metazoa</taxon>
        <taxon>Chordata</taxon>
        <taxon>Craniata</taxon>
        <taxon>Vertebrata</taxon>
        <taxon>Euteleostomi</taxon>
        <taxon>Mammalia</taxon>
        <taxon>Eutheria</taxon>
        <taxon>Laurasiatheria</taxon>
        <taxon>Artiodactyla</taxon>
        <taxon>Ruminantia</taxon>
        <taxon>Pecora</taxon>
        <taxon>Cervidae</taxon>
        <taxon>Odocoileinae</taxon>
        <taxon>Rangifer</taxon>
    </lineage>
</organism>
<dbReference type="InterPro" id="IPR031418">
    <property type="entry name" value="RITA1"/>
</dbReference>
<keyword evidence="9" id="KW-0539">Nucleus</keyword>
<evidence type="ECO:0000313" key="13">
    <source>
        <dbReference type="EMBL" id="CAI9170198.1"/>
    </source>
</evidence>
<evidence type="ECO:0000256" key="2">
    <source>
        <dbReference type="ARBA" id="ARBA00004496"/>
    </source>
</evidence>
<evidence type="ECO:0000256" key="10">
    <source>
        <dbReference type="ARBA" id="ARBA00024957"/>
    </source>
</evidence>
<dbReference type="EMBL" id="OX459939">
    <property type="protein sequence ID" value="CAI9170198.1"/>
    <property type="molecule type" value="Genomic_DNA"/>
</dbReference>
<comment type="subcellular location">
    <subcellularLocation>
        <location evidence="2">Cytoplasm</location>
    </subcellularLocation>
    <subcellularLocation>
        <location evidence="1">Nucleus</location>
    </subcellularLocation>
</comment>
<name>A0ABN8Z8I0_RANTA</name>
<evidence type="ECO:0000256" key="3">
    <source>
        <dbReference type="ARBA" id="ARBA00010906"/>
    </source>
</evidence>
<dbReference type="PANTHER" id="PTHR34917:SF1">
    <property type="entry name" value="RBPJ-INTERACTING AND TUBULIN-ASSOCIATED PROTEIN 1"/>
    <property type="match status" value="1"/>
</dbReference>
<feature type="region of interest" description="Disordered" evidence="12">
    <location>
        <begin position="40"/>
        <end position="126"/>
    </location>
</feature>
<comment type="subunit">
    <text evidence="4">Interacts with RBPJ/RBPSUH.</text>
</comment>
<feature type="compositionally biased region" description="Low complexity" evidence="12">
    <location>
        <begin position="73"/>
        <end position="92"/>
    </location>
</feature>
<dbReference type="Proteomes" id="UP001176941">
    <property type="component" value="Chromosome 3"/>
</dbReference>
<keyword evidence="14" id="KW-1185">Reference proteome</keyword>